<sequence>MNDVIDLLQIKIEKAKRELPGDTQSAIAAVDWRAAILGLRAKYGYNFEQLGDLELETELVLCGLLSPENYPKELSKRMGISKAQVDELVNEMNMSVFAKIREELIKNTERRKIFAKNKVVTKTLDKVKPIEPPRVVTLKDITTPPRPLITKDEGNKLPVPEKLEIKGDVKPIFEQKLSSSFQIPTIKTDHSLNNISKPAVSASGTASAAYPPKADPYRLPPE</sequence>
<accession>A0A837HRT0</accession>
<comment type="caution">
    <text evidence="2">The sequence shown here is derived from an EMBL/GenBank/DDBJ whole genome shotgun (WGS) entry which is preliminary data.</text>
</comment>
<evidence type="ECO:0000313" key="2">
    <source>
        <dbReference type="EMBL" id="KKR20753.1"/>
    </source>
</evidence>
<dbReference type="Proteomes" id="UP000034656">
    <property type="component" value="Unassembled WGS sequence"/>
</dbReference>
<feature type="compositionally biased region" description="Polar residues" evidence="1">
    <location>
        <begin position="195"/>
        <end position="206"/>
    </location>
</feature>
<feature type="region of interest" description="Disordered" evidence="1">
    <location>
        <begin position="195"/>
        <end position="222"/>
    </location>
</feature>
<proteinExistence type="predicted"/>
<dbReference type="AlphaFoldDB" id="A0A837HRT0"/>
<gene>
    <name evidence="2" type="ORF">UT51_C0002G0188</name>
</gene>
<evidence type="ECO:0000256" key="1">
    <source>
        <dbReference type="SAM" id="MobiDB-lite"/>
    </source>
</evidence>
<dbReference type="EMBL" id="LBXB01000002">
    <property type="protein sequence ID" value="KKR20753.1"/>
    <property type="molecule type" value="Genomic_DNA"/>
</dbReference>
<organism evidence="2 3">
    <name type="scientific">Candidatus Nomurabacteria bacterium GW2011_GWC2_39_41</name>
    <dbReference type="NCBI Taxonomy" id="1618754"/>
    <lineage>
        <taxon>Bacteria</taxon>
        <taxon>Candidatus Nomuraibacteriota</taxon>
    </lineage>
</organism>
<evidence type="ECO:0000313" key="3">
    <source>
        <dbReference type="Proteomes" id="UP000034656"/>
    </source>
</evidence>
<reference evidence="2 3" key="1">
    <citation type="journal article" date="2015" name="Nature">
        <title>rRNA introns, odd ribosomes, and small enigmatic genomes across a large radiation of phyla.</title>
        <authorList>
            <person name="Brown C.T."/>
            <person name="Hug L.A."/>
            <person name="Thomas B.C."/>
            <person name="Sharon I."/>
            <person name="Castelle C.J."/>
            <person name="Singh A."/>
            <person name="Wilkins M.J."/>
            <person name="Williams K.H."/>
            <person name="Banfield J.F."/>
        </authorList>
    </citation>
    <scope>NUCLEOTIDE SEQUENCE [LARGE SCALE GENOMIC DNA]</scope>
</reference>
<protein>
    <submittedName>
        <fullName evidence="2">Uncharacterized protein</fullName>
    </submittedName>
</protein>
<name>A0A837HRT0_9BACT</name>